<dbReference type="OrthoDB" id="2887466at2"/>
<sequence length="69" mass="8009">MNSKWLQKYGSLLFLVIVFAFMAFFRHDIDLTDNEERMTENYFDHHVGDDSDTSDDIITSPEEDAGTES</sequence>
<reference evidence="3 4" key="1">
    <citation type="submission" date="2018-10" db="EMBL/GenBank/DDBJ databases">
        <title>Bacillus Keqinensis sp. nov., a moderately halophilic bacterium isolated from a saline-alkaline lake.</title>
        <authorList>
            <person name="Wang H."/>
        </authorList>
    </citation>
    <scope>NUCLEOTIDE SEQUENCE [LARGE SCALE GENOMIC DNA]</scope>
    <source>
        <strain evidence="3 4">KQ-3</strain>
    </source>
</reference>
<keyword evidence="2" id="KW-1133">Transmembrane helix</keyword>
<evidence type="ECO:0000313" key="3">
    <source>
        <dbReference type="EMBL" id="RNA67779.1"/>
    </source>
</evidence>
<proteinExistence type="predicted"/>
<dbReference type="Proteomes" id="UP000278746">
    <property type="component" value="Unassembled WGS sequence"/>
</dbReference>
<dbReference type="Pfam" id="PF26359">
    <property type="entry name" value="YwtC"/>
    <property type="match status" value="1"/>
</dbReference>
<accession>A0A3M7TRG6</accession>
<evidence type="ECO:0000256" key="2">
    <source>
        <dbReference type="SAM" id="Phobius"/>
    </source>
</evidence>
<keyword evidence="2" id="KW-0472">Membrane</keyword>
<keyword evidence="2" id="KW-0812">Transmembrane</keyword>
<feature type="transmembrane region" description="Helical" evidence="2">
    <location>
        <begin position="6"/>
        <end position="25"/>
    </location>
</feature>
<protein>
    <submittedName>
        <fullName evidence="3">Uncharacterized protein</fullName>
    </submittedName>
</protein>
<dbReference type="RefSeq" id="WP_122899525.1">
    <property type="nucleotide sequence ID" value="NZ_RHIB01000002.1"/>
</dbReference>
<evidence type="ECO:0000313" key="4">
    <source>
        <dbReference type="Proteomes" id="UP000278746"/>
    </source>
</evidence>
<name>A0A3M7TRG6_9BACI</name>
<feature type="region of interest" description="Disordered" evidence="1">
    <location>
        <begin position="43"/>
        <end position="69"/>
    </location>
</feature>
<evidence type="ECO:0000256" key="1">
    <source>
        <dbReference type="SAM" id="MobiDB-lite"/>
    </source>
</evidence>
<dbReference type="EMBL" id="RHIB01000002">
    <property type="protein sequence ID" value="RNA67779.1"/>
    <property type="molecule type" value="Genomic_DNA"/>
</dbReference>
<keyword evidence="4" id="KW-1185">Reference proteome</keyword>
<dbReference type="InterPro" id="IPR058890">
    <property type="entry name" value="YwtC-like"/>
</dbReference>
<feature type="compositionally biased region" description="Acidic residues" evidence="1">
    <location>
        <begin position="50"/>
        <end position="69"/>
    </location>
</feature>
<organism evidence="3 4">
    <name type="scientific">Alteribacter keqinensis</name>
    <dbReference type="NCBI Taxonomy" id="2483800"/>
    <lineage>
        <taxon>Bacteria</taxon>
        <taxon>Bacillati</taxon>
        <taxon>Bacillota</taxon>
        <taxon>Bacilli</taxon>
        <taxon>Bacillales</taxon>
        <taxon>Bacillaceae</taxon>
        <taxon>Alteribacter</taxon>
    </lineage>
</organism>
<gene>
    <name evidence="3" type="ORF">EBO34_13805</name>
</gene>
<comment type="caution">
    <text evidence="3">The sequence shown here is derived from an EMBL/GenBank/DDBJ whole genome shotgun (WGS) entry which is preliminary data.</text>
</comment>
<dbReference type="AlphaFoldDB" id="A0A3M7TRG6"/>